<keyword evidence="2 12" id="KW-0963">Cytoplasm</keyword>
<evidence type="ECO:0000256" key="2">
    <source>
        <dbReference type="ARBA" id="ARBA00022490"/>
    </source>
</evidence>
<reference evidence="14 15" key="1">
    <citation type="submission" date="2023-07" db="EMBL/GenBank/DDBJ databases">
        <title>Genomic Encyclopedia of Type Strains, Phase IV (KMG-IV): sequencing the most valuable type-strain genomes for metagenomic binning, comparative biology and taxonomic classification.</title>
        <authorList>
            <person name="Goeker M."/>
        </authorList>
    </citation>
    <scope>NUCLEOTIDE SEQUENCE [LARGE SCALE GENOMIC DNA]</scope>
    <source>
        <strain evidence="14 15">DSM 17740</strain>
    </source>
</reference>
<organism evidence="14 15">
    <name type="scientific">Caldalkalibacillus uzonensis</name>
    <dbReference type="NCBI Taxonomy" id="353224"/>
    <lineage>
        <taxon>Bacteria</taxon>
        <taxon>Bacillati</taxon>
        <taxon>Bacillota</taxon>
        <taxon>Bacilli</taxon>
        <taxon>Bacillales</taxon>
        <taxon>Bacillaceae</taxon>
        <taxon>Caldalkalibacillus</taxon>
    </lineage>
</organism>
<feature type="binding site" evidence="12">
    <location>
        <position position="207"/>
    </location>
    <ligand>
        <name>[4Fe-4S] cluster</name>
        <dbReference type="ChEBI" id="CHEBI:49883"/>
    </ligand>
</feature>
<evidence type="ECO:0000256" key="3">
    <source>
        <dbReference type="ARBA" id="ARBA00023002"/>
    </source>
</evidence>
<comment type="pathway">
    <text evidence="7 12">Sulfur metabolism; hydrogen sulfide biosynthesis; sulfite from sulfate.</text>
</comment>
<dbReference type="PANTHER" id="PTHR46509">
    <property type="entry name" value="PHOSPHOADENOSINE PHOSPHOSULFATE REDUCTASE"/>
    <property type="match status" value="1"/>
</dbReference>
<comment type="subcellular location">
    <subcellularLocation>
        <location evidence="12">Cytoplasm</location>
    </subcellularLocation>
</comment>
<dbReference type="GO" id="GO:0004604">
    <property type="term" value="F:phosphoadenylyl-sulfate reductase (thioredoxin) activity"/>
    <property type="evidence" value="ECO:0007669"/>
    <property type="project" value="UniProtKB-EC"/>
</dbReference>
<evidence type="ECO:0000256" key="8">
    <source>
        <dbReference type="ARBA" id="ARBA00024386"/>
    </source>
</evidence>
<dbReference type="Pfam" id="PF01507">
    <property type="entry name" value="PAPS_reduct"/>
    <property type="match status" value="1"/>
</dbReference>
<dbReference type="Gene3D" id="3.40.50.620">
    <property type="entry name" value="HUPs"/>
    <property type="match status" value="1"/>
</dbReference>
<dbReference type="InterPro" id="IPR011798">
    <property type="entry name" value="APS_reductase"/>
</dbReference>
<evidence type="ECO:0000259" key="13">
    <source>
        <dbReference type="Pfam" id="PF01507"/>
    </source>
</evidence>
<evidence type="ECO:0000256" key="6">
    <source>
        <dbReference type="ARBA" id="ARBA00024298"/>
    </source>
</evidence>
<dbReference type="HAMAP" id="MF_00063">
    <property type="entry name" value="CysH"/>
    <property type="match status" value="1"/>
</dbReference>
<keyword evidence="4 12" id="KW-0408">Iron</keyword>
<evidence type="ECO:0000256" key="10">
    <source>
        <dbReference type="ARBA" id="ARBA00030894"/>
    </source>
</evidence>
<evidence type="ECO:0000256" key="7">
    <source>
        <dbReference type="ARBA" id="ARBA00024327"/>
    </source>
</evidence>
<comment type="catalytic activity">
    <reaction evidence="12">
        <text>[thioredoxin]-disulfide + sulfite + AMP + 2 H(+) = adenosine 5'-phosphosulfate + [thioredoxin]-dithiol</text>
        <dbReference type="Rhea" id="RHEA:21976"/>
        <dbReference type="Rhea" id="RHEA-COMP:10698"/>
        <dbReference type="Rhea" id="RHEA-COMP:10700"/>
        <dbReference type="ChEBI" id="CHEBI:15378"/>
        <dbReference type="ChEBI" id="CHEBI:17359"/>
        <dbReference type="ChEBI" id="CHEBI:29950"/>
        <dbReference type="ChEBI" id="CHEBI:50058"/>
        <dbReference type="ChEBI" id="CHEBI:58243"/>
        <dbReference type="ChEBI" id="CHEBI:456215"/>
        <dbReference type="EC" id="1.8.4.10"/>
    </reaction>
</comment>
<feature type="binding site" evidence="12">
    <location>
        <position position="210"/>
    </location>
    <ligand>
        <name>[4Fe-4S] cluster</name>
        <dbReference type="ChEBI" id="CHEBI:49883"/>
    </ligand>
</feature>
<feature type="active site" description="Nucleophile; cysteine thiosulfonate intermediate" evidence="12">
    <location>
        <position position="233"/>
    </location>
</feature>
<evidence type="ECO:0000313" key="14">
    <source>
        <dbReference type="EMBL" id="MDQ0339984.1"/>
    </source>
</evidence>
<evidence type="ECO:0000256" key="1">
    <source>
        <dbReference type="ARBA" id="ARBA00009732"/>
    </source>
</evidence>
<gene>
    <name evidence="12" type="primary">cysH</name>
    <name evidence="14" type="ORF">J2S00_002779</name>
</gene>
<dbReference type="InterPro" id="IPR014729">
    <property type="entry name" value="Rossmann-like_a/b/a_fold"/>
</dbReference>
<comment type="function">
    <text evidence="6 12">Catalyzes the formation of sulfite from adenosine 5'-phosphosulfate (APS) using thioredoxin as an electron donor.</text>
</comment>
<sequence length="238" mass="27643">MGVTFSYTTLPKEELAEVNRQLEQKDTLDVIKWAYDQWGDELIYACSFGAEGMVLIDLISKVKADAKVIFLDTHLHFKETYGLIEEVKQRYPLLRIEMIQPDLSLQEQEKQYGDQLWLHNPDQCCRLRKIIPLQKALTGVKAWMSGLRREQSPTRAHVQFVNLDHKFQSIKVCPLIHWTWEEVWLYIKSFNLPYNPLHDQDYPSIGCEPCTLPVQGKADSRAGRWAHSAKTECGLHSQ</sequence>
<protein>
    <recommendedName>
        <fullName evidence="9 12">Adenosine 5'-phosphosulfate reductase</fullName>
        <shortName evidence="12">APS reductase</shortName>
        <ecNumber evidence="8 12">1.8.4.10</ecNumber>
    </recommendedName>
    <alternativeName>
        <fullName evidence="11 12">5'-adenylylsulfate reductase</fullName>
    </alternativeName>
    <alternativeName>
        <fullName evidence="10 12">Thioredoxin-dependent 5'-adenylylsulfate reductase</fullName>
    </alternativeName>
</protein>
<feature type="binding site" evidence="12">
    <location>
        <position position="125"/>
    </location>
    <ligand>
        <name>[4Fe-4S] cluster</name>
        <dbReference type="ChEBI" id="CHEBI:49883"/>
    </ligand>
</feature>
<evidence type="ECO:0000256" key="12">
    <source>
        <dbReference type="HAMAP-Rule" id="MF_00063"/>
    </source>
</evidence>
<name>A0ABU0CU99_9BACI</name>
<dbReference type="NCBIfam" id="TIGR00434">
    <property type="entry name" value="cysH"/>
    <property type="match status" value="1"/>
</dbReference>
<keyword evidence="12" id="KW-0479">Metal-binding</keyword>
<keyword evidence="15" id="KW-1185">Reference proteome</keyword>
<dbReference type="NCBIfam" id="NF002537">
    <property type="entry name" value="PRK02090.1"/>
    <property type="match status" value="1"/>
</dbReference>
<dbReference type="SUPFAM" id="SSF52402">
    <property type="entry name" value="Adenine nucleotide alpha hydrolases-like"/>
    <property type="match status" value="1"/>
</dbReference>
<dbReference type="Proteomes" id="UP001232445">
    <property type="component" value="Unassembled WGS sequence"/>
</dbReference>
<comment type="caution">
    <text evidence="14">The sequence shown here is derived from an EMBL/GenBank/DDBJ whole genome shotgun (WGS) entry which is preliminary data.</text>
</comment>
<evidence type="ECO:0000256" key="5">
    <source>
        <dbReference type="ARBA" id="ARBA00023014"/>
    </source>
</evidence>
<evidence type="ECO:0000256" key="11">
    <source>
        <dbReference type="ARBA" id="ARBA00032041"/>
    </source>
</evidence>
<comment type="cofactor">
    <cofactor evidence="12">
        <name>[4Fe-4S] cluster</name>
        <dbReference type="ChEBI" id="CHEBI:49883"/>
    </cofactor>
    <text evidence="12">Binds 1 [4Fe-4S] cluster per subunit.</text>
</comment>
<evidence type="ECO:0000313" key="15">
    <source>
        <dbReference type="Proteomes" id="UP001232445"/>
    </source>
</evidence>
<feature type="binding site" evidence="12">
    <location>
        <position position="124"/>
    </location>
    <ligand>
        <name>[4Fe-4S] cluster</name>
        <dbReference type="ChEBI" id="CHEBI:49883"/>
    </ligand>
</feature>
<comment type="similarity">
    <text evidence="1 12">Belongs to the PAPS reductase family. CysH subfamily.</text>
</comment>
<keyword evidence="3 12" id="KW-0560">Oxidoreductase</keyword>
<dbReference type="NCBIfam" id="TIGR02055">
    <property type="entry name" value="APS_reductase"/>
    <property type="match status" value="1"/>
</dbReference>
<accession>A0ABU0CU99</accession>
<keyword evidence="5 12" id="KW-0411">Iron-sulfur</keyword>
<dbReference type="InterPro" id="IPR002500">
    <property type="entry name" value="PAPS_reduct_dom"/>
</dbReference>
<dbReference type="RefSeq" id="WP_307340811.1">
    <property type="nucleotide sequence ID" value="NZ_JAUSUQ010000010.1"/>
</dbReference>
<dbReference type="PIRSF" id="PIRSF000857">
    <property type="entry name" value="PAPS_reductase"/>
    <property type="match status" value="1"/>
</dbReference>
<evidence type="ECO:0000256" key="4">
    <source>
        <dbReference type="ARBA" id="ARBA00023004"/>
    </source>
</evidence>
<feature type="domain" description="Phosphoadenosine phosphosulphate reductase" evidence="13">
    <location>
        <begin position="42"/>
        <end position="213"/>
    </location>
</feature>
<dbReference type="EMBL" id="JAUSUQ010000010">
    <property type="protein sequence ID" value="MDQ0339984.1"/>
    <property type="molecule type" value="Genomic_DNA"/>
</dbReference>
<dbReference type="EC" id="1.8.4.10" evidence="8 12"/>
<dbReference type="InterPro" id="IPR004511">
    <property type="entry name" value="PAPS/APS_Rdtase"/>
</dbReference>
<evidence type="ECO:0000256" key="9">
    <source>
        <dbReference type="ARBA" id="ARBA00029514"/>
    </source>
</evidence>
<dbReference type="PANTHER" id="PTHR46509:SF1">
    <property type="entry name" value="PHOSPHOADENOSINE PHOSPHOSULFATE REDUCTASE"/>
    <property type="match status" value="1"/>
</dbReference>
<dbReference type="CDD" id="cd23945">
    <property type="entry name" value="PAPS_reductase"/>
    <property type="match status" value="1"/>
</dbReference>
<proteinExistence type="inferred from homology"/>